<dbReference type="PANTHER" id="PTHR40758">
    <property type="entry name" value="CONSERVED PROTEIN"/>
    <property type="match status" value="1"/>
</dbReference>
<dbReference type="InterPro" id="IPR034660">
    <property type="entry name" value="DinB/YfiT-like"/>
</dbReference>
<keyword evidence="4" id="KW-1185">Reference proteome</keyword>
<dbReference type="GO" id="GO:0016853">
    <property type="term" value="F:isomerase activity"/>
    <property type="evidence" value="ECO:0007669"/>
    <property type="project" value="UniProtKB-KW"/>
</dbReference>
<evidence type="ECO:0000259" key="1">
    <source>
        <dbReference type="Pfam" id="PF07398"/>
    </source>
</evidence>
<dbReference type="SUPFAM" id="SSF109854">
    <property type="entry name" value="DinB/YfiT-like putative metalloenzymes"/>
    <property type="match status" value="1"/>
</dbReference>
<proteinExistence type="predicted"/>
<dbReference type="GO" id="GO:0046872">
    <property type="term" value="F:metal ion binding"/>
    <property type="evidence" value="ECO:0007669"/>
    <property type="project" value="InterPro"/>
</dbReference>
<dbReference type="EMBL" id="RKLP01000002">
    <property type="protein sequence ID" value="RVW10376.1"/>
    <property type="molecule type" value="Genomic_DNA"/>
</dbReference>
<dbReference type="AlphaFoldDB" id="A0A3S3AQE5"/>
<dbReference type="Pfam" id="PF11716">
    <property type="entry name" value="MDMPI_N"/>
    <property type="match status" value="1"/>
</dbReference>
<dbReference type="OrthoDB" id="3671213at2"/>
<dbReference type="RefSeq" id="WP_127914797.1">
    <property type="nucleotide sequence ID" value="NZ_RKLP01000002.1"/>
</dbReference>
<organism evidence="3 4">
    <name type="scientific">Prescottella agglutinans</name>
    <dbReference type="NCBI Taxonomy" id="1644129"/>
    <lineage>
        <taxon>Bacteria</taxon>
        <taxon>Bacillati</taxon>
        <taxon>Actinomycetota</taxon>
        <taxon>Actinomycetes</taxon>
        <taxon>Mycobacteriales</taxon>
        <taxon>Nocardiaceae</taxon>
        <taxon>Prescottella</taxon>
    </lineage>
</organism>
<dbReference type="Proteomes" id="UP000286208">
    <property type="component" value="Unassembled WGS sequence"/>
</dbReference>
<dbReference type="GO" id="GO:0005886">
    <property type="term" value="C:plasma membrane"/>
    <property type="evidence" value="ECO:0007669"/>
    <property type="project" value="TreeGrafter"/>
</dbReference>
<dbReference type="InterPro" id="IPR010872">
    <property type="entry name" value="MDMPI_C-term_domain"/>
</dbReference>
<evidence type="ECO:0000259" key="2">
    <source>
        <dbReference type="Pfam" id="PF11716"/>
    </source>
</evidence>
<dbReference type="NCBIfam" id="TIGR03083">
    <property type="entry name" value="maleylpyruvate isomerase family mycothiol-dependent enzyme"/>
    <property type="match status" value="1"/>
</dbReference>
<dbReference type="InterPro" id="IPR017517">
    <property type="entry name" value="Maleyloyr_isom"/>
</dbReference>
<dbReference type="PANTHER" id="PTHR40758:SF1">
    <property type="entry name" value="CONSERVED PROTEIN"/>
    <property type="match status" value="1"/>
</dbReference>
<feature type="domain" description="Mycothiol-dependent maleylpyruvate isomerase metal-binding" evidence="2">
    <location>
        <begin position="17"/>
        <end position="129"/>
    </location>
</feature>
<reference evidence="3 4" key="1">
    <citation type="submission" date="2018-11" db="EMBL/GenBank/DDBJ databases">
        <title>Rhodococcus spongicola sp. nov. and Rhodococcus xishaensis sp. nov. from marine sponges.</title>
        <authorList>
            <person name="Li L."/>
            <person name="Lin H.W."/>
        </authorList>
    </citation>
    <scope>NUCLEOTIDE SEQUENCE [LARGE SCALE GENOMIC DNA]</scope>
    <source>
        <strain evidence="3 4">CCTCC AB2014297</strain>
    </source>
</reference>
<keyword evidence="3" id="KW-0670">Pyruvate</keyword>
<protein>
    <submittedName>
        <fullName evidence="3">Maleylpyruvate isomerase family mycothiol-dependent enzyme</fullName>
    </submittedName>
</protein>
<dbReference type="Pfam" id="PF07398">
    <property type="entry name" value="MDMPI_C"/>
    <property type="match status" value="1"/>
</dbReference>
<evidence type="ECO:0000313" key="3">
    <source>
        <dbReference type="EMBL" id="RVW10376.1"/>
    </source>
</evidence>
<accession>A0A3S3AQE5</accession>
<sequence>MDSTSLLSALREQGEMLAATPIVALSEPVPMVPGWTVEHVVRHTGKVHQWVIAALQATADTPLSEIVRVGDMPRGPECVAAYRLAFDSLLDTFERLDPEHPAPTMVGPGTAAWWLRRQTHEVSVHRIDVSDTLRAAGGPSVPELDPEIAADGVDEWVHIFLAMLARGDRLPESLDGRTIHLHGTDTEAAEWHLAFESGAVTVTREHRKGDVALRGPAQDLLLTLWRRRPLARLDVIGDETVAGDLLAAAAV</sequence>
<keyword evidence="3" id="KW-0413">Isomerase</keyword>
<comment type="caution">
    <text evidence="3">The sequence shown here is derived from an EMBL/GenBank/DDBJ whole genome shotgun (WGS) entry which is preliminary data.</text>
</comment>
<gene>
    <name evidence="3" type="ORF">EGT67_04130</name>
</gene>
<feature type="domain" description="MDMPI C-terminal" evidence="1">
    <location>
        <begin position="147"/>
        <end position="242"/>
    </location>
</feature>
<name>A0A3S3AQE5_9NOCA</name>
<dbReference type="InterPro" id="IPR024344">
    <property type="entry name" value="MDMPI_metal-binding"/>
</dbReference>
<evidence type="ECO:0000313" key="4">
    <source>
        <dbReference type="Proteomes" id="UP000286208"/>
    </source>
</evidence>